<dbReference type="PRINTS" id="PR00837">
    <property type="entry name" value="V5TPXLIKE"/>
</dbReference>
<evidence type="ECO:0000313" key="5">
    <source>
        <dbReference type="Proteomes" id="UP000759131"/>
    </source>
</evidence>
<dbReference type="OrthoDB" id="337038at2759"/>
<feature type="transmembrane region" description="Helical" evidence="2">
    <location>
        <begin position="47"/>
        <end position="67"/>
    </location>
</feature>
<feature type="compositionally biased region" description="Basic and acidic residues" evidence="1">
    <location>
        <begin position="299"/>
        <end position="315"/>
    </location>
</feature>
<dbReference type="EMBL" id="OC855409">
    <property type="protein sequence ID" value="CAD7621933.1"/>
    <property type="molecule type" value="Genomic_DNA"/>
</dbReference>
<proteinExistence type="predicted"/>
<dbReference type="Pfam" id="PF10277">
    <property type="entry name" value="Frag1"/>
    <property type="match status" value="1"/>
</dbReference>
<reference evidence="4" key="1">
    <citation type="submission" date="2020-11" db="EMBL/GenBank/DDBJ databases">
        <authorList>
            <person name="Tran Van P."/>
        </authorList>
    </citation>
    <scope>NUCLEOTIDE SEQUENCE</scope>
</reference>
<evidence type="ECO:0000256" key="2">
    <source>
        <dbReference type="SAM" id="Phobius"/>
    </source>
</evidence>
<protein>
    <recommendedName>
        <fullName evidence="3">SCP domain-containing protein</fullName>
    </recommendedName>
</protein>
<dbReference type="Gene3D" id="3.40.33.10">
    <property type="entry name" value="CAP"/>
    <property type="match status" value="1"/>
</dbReference>
<evidence type="ECO:0000256" key="1">
    <source>
        <dbReference type="SAM" id="MobiDB-lite"/>
    </source>
</evidence>
<dbReference type="InterPro" id="IPR014044">
    <property type="entry name" value="CAP_dom"/>
</dbReference>
<feature type="compositionally biased region" description="Polar residues" evidence="1">
    <location>
        <begin position="345"/>
        <end position="357"/>
    </location>
</feature>
<dbReference type="EMBL" id="CAJPIZ010000834">
    <property type="protein sequence ID" value="CAG2102363.1"/>
    <property type="molecule type" value="Genomic_DNA"/>
</dbReference>
<dbReference type="SUPFAM" id="SSF55797">
    <property type="entry name" value="PR-1-like"/>
    <property type="match status" value="1"/>
</dbReference>
<dbReference type="PANTHER" id="PTHR10334">
    <property type="entry name" value="CYSTEINE-RICH SECRETORY PROTEIN-RELATED"/>
    <property type="match status" value="1"/>
</dbReference>
<gene>
    <name evidence="4" type="ORF">OSB1V03_LOCUS2402</name>
</gene>
<dbReference type="InterPro" id="IPR035940">
    <property type="entry name" value="CAP_sf"/>
</dbReference>
<accession>A0A7R9KFQ0</accession>
<dbReference type="GO" id="GO:0005576">
    <property type="term" value="C:extracellular region"/>
    <property type="evidence" value="ECO:0007669"/>
    <property type="project" value="InterPro"/>
</dbReference>
<dbReference type="InterPro" id="IPR001283">
    <property type="entry name" value="CRISP-related"/>
</dbReference>
<dbReference type="PROSITE" id="PS01010">
    <property type="entry name" value="CRISP_2"/>
    <property type="match status" value="1"/>
</dbReference>
<evidence type="ECO:0000259" key="3">
    <source>
        <dbReference type="SMART" id="SM00198"/>
    </source>
</evidence>
<name>A0A7R9KFQ0_9ACAR</name>
<keyword evidence="2" id="KW-1133">Transmembrane helix</keyword>
<dbReference type="InterPro" id="IPR034113">
    <property type="entry name" value="SCP_GAPR1-like"/>
</dbReference>
<keyword evidence="5" id="KW-1185">Reference proteome</keyword>
<dbReference type="AlphaFoldDB" id="A0A7R9KFQ0"/>
<dbReference type="Proteomes" id="UP000759131">
    <property type="component" value="Unassembled WGS sequence"/>
</dbReference>
<evidence type="ECO:0000313" key="4">
    <source>
        <dbReference type="EMBL" id="CAD7621933.1"/>
    </source>
</evidence>
<keyword evidence="2" id="KW-0812">Transmembrane</keyword>
<feature type="domain" description="SCP" evidence="3">
    <location>
        <begin position="122"/>
        <end position="261"/>
    </location>
</feature>
<dbReference type="InterPro" id="IPR019402">
    <property type="entry name" value="CWH43_N"/>
</dbReference>
<sequence>MGDERQIDDDKLRTQVFTLEYGIAVRNERLQNSVPFISDTGVDAPEAPIFTILFNLGAILVAITVCIRHMIFHVRYNTNGMSKVSTTTKHMNQLSKVCGGLTVVGLTIIDIDCGIKVIADDKFLDDCLFAHNKYRDLHENTSRLKANRTATEYALSRIRSLAKIDGQRPVDNQRVVFGENFYWYYDNTGYHSCADAVDLWYKGRDRYDYNRPAFHEKTGGFSQVVWRGSQYLGCARVEDDTRKYFETYIVCNYLPAGNVDGQYPYNVYPLREVDRPSVAPVIGGGSWSGSADRPVSVGHRPEASGHKPEADRPYDRPNTVHRPINGVNNDGWAADRPVRPVDRPISSNGWPSDRPSTGSGGVWTVERPERPSARPPPPTPPGYPLIFYYY</sequence>
<dbReference type="Pfam" id="PF00188">
    <property type="entry name" value="CAP"/>
    <property type="match status" value="1"/>
</dbReference>
<organism evidence="4">
    <name type="scientific">Medioppia subpectinata</name>
    <dbReference type="NCBI Taxonomy" id="1979941"/>
    <lineage>
        <taxon>Eukaryota</taxon>
        <taxon>Metazoa</taxon>
        <taxon>Ecdysozoa</taxon>
        <taxon>Arthropoda</taxon>
        <taxon>Chelicerata</taxon>
        <taxon>Arachnida</taxon>
        <taxon>Acari</taxon>
        <taxon>Acariformes</taxon>
        <taxon>Sarcoptiformes</taxon>
        <taxon>Oribatida</taxon>
        <taxon>Brachypylina</taxon>
        <taxon>Oppioidea</taxon>
        <taxon>Oppiidae</taxon>
        <taxon>Medioppia</taxon>
    </lineage>
</organism>
<dbReference type="SMART" id="SM00198">
    <property type="entry name" value="SCP"/>
    <property type="match status" value="1"/>
</dbReference>
<keyword evidence="2" id="KW-0472">Membrane</keyword>
<dbReference type="CDD" id="cd05382">
    <property type="entry name" value="CAP_GAPR1-like"/>
    <property type="match status" value="1"/>
</dbReference>
<dbReference type="InterPro" id="IPR018244">
    <property type="entry name" value="Allrgn_V5/Tpx1_CS"/>
</dbReference>
<feature type="region of interest" description="Disordered" evidence="1">
    <location>
        <begin position="284"/>
        <end position="381"/>
    </location>
</feature>